<dbReference type="RefSeq" id="WP_011197071.1">
    <property type="nucleotide sequence ID" value="NC_006177.1"/>
</dbReference>
<evidence type="ECO:0000256" key="1">
    <source>
        <dbReference type="SAM" id="Phobius"/>
    </source>
</evidence>
<gene>
    <name evidence="2" type="ordered locus">STH2956</name>
</gene>
<keyword evidence="1" id="KW-1133">Transmembrane helix</keyword>
<protein>
    <submittedName>
        <fullName evidence="2">Uncharacterized protein</fullName>
    </submittedName>
</protein>
<organism evidence="2 3">
    <name type="scientific">Symbiobacterium thermophilum (strain DSM 24528 / JCM 14929 / IAM 14863 / T)</name>
    <dbReference type="NCBI Taxonomy" id="292459"/>
    <lineage>
        <taxon>Bacteria</taxon>
        <taxon>Bacillati</taxon>
        <taxon>Bacillota</taxon>
        <taxon>Clostridia</taxon>
        <taxon>Eubacteriales</taxon>
        <taxon>Symbiobacteriaceae</taxon>
        <taxon>Symbiobacterium</taxon>
    </lineage>
</organism>
<dbReference type="STRING" id="292459.STH2956"/>
<accession>Q67K59</accession>
<evidence type="ECO:0000313" key="2">
    <source>
        <dbReference type="EMBL" id="BAD41939.1"/>
    </source>
</evidence>
<keyword evidence="1" id="KW-0472">Membrane</keyword>
<dbReference type="Proteomes" id="UP000000417">
    <property type="component" value="Chromosome"/>
</dbReference>
<keyword evidence="1" id="KW-0812">Transmembrane</keyword>
<keyword evidence="3" id="KW-1185">Reference proteome</keyword>
<evidence type="ECO:0000313" key="3">
    <source>
        <dbReference type="Proteomes" id="UP000000417"/>
    </source>
</evidence>
<name>Q67K59_SYMTH</name>
<proteinExistence type="predicted"/>
<feature type="transmembrane region" description="Helical" evidence="1">
    <location>
        <begin position="7"/>
        <end position="29"/>
    </location>
</feature>
<dbReference type="EMBL" id="AP006840">
    <property type="protein sequence ID" value="BAD41939.1"/>
    <property type="molecule type" value="Genomic_DNA"/>
</dbReference>
<dbReference type="HOGENOM" id="CLU_3277684_0_0_9"/>
<dbReference type="KEGG" id="sth:STH2956"/>
<dbReference type="AlphaFoldDB" id="Q67K59"/>
<sequence>MRARFNPAVITAVAMVALFAGVWLVGYLAGFSGEPETFLKP</sequence>
<reference evidence="2 3" key="1">
    <citation type="journal article" date="2004" name="Nucleic Acids Res.">
        <title>Genome sequence of Symbiobacterium thermophilum, an uncultivable bacterium that depends on microbial commensalism.</title>
        <authorList>
            <person name="Ueda K."/>
            <person name="Yamashita A."/>
            <person name="Ishikawa J."/>
            <person name="Shimada M."/>
            <person name="Watsuji T."/>
            <person name="Morimura K."/>
            <person name="Ikeda H."/>
            <person name="Hattori M."/>
            <person name="Beppu T."/>
        </authorList>
    </citation>
    <scope>NUCLEOTIDE SEQUENCE [LARGE SCALE GENOMIC DNA]</scope>
    <source>
        <strain evidence="3">T / IAM 14863</strain>
    </source>
</reference>